<proteinExistence type="predicted"/>
<dbReference type="EMBL" id="GBXM01009188">
    <property type="protein sequence ID" value="JAH99389.1"/>
    <property type="molecule type" value="Transcribed_RNA"/>
</dbReference>
<reference evidence="1" key="2">
    <citation type="journal article" date="2015" name="Fish Shellfish Immunol.">
        <title>Early steps in the European eel (Anguilla anguilla)-Vibrio vulnificus interaction in the gills: Role of the RtxA13 toxin.</title>
        <authorList>
            <person name="Callol A."/>
            <person name="Pajuelo D."/>
            <person name="Ebbesson L."/>
            <person name="Teles M."/>
            <person name="MacKenzie S."/>
            <person name="Amaro C."/>
        </authorList>
    </citation>
    <scope>NUCLEOTIDE SEQUENCE</scope>
</reference>
<accession>A0A0E9X9W4</accession>
<dbReference type="AlphaFoldDB" id="A0A0E9X9W4"/>
<organism evidence="1">
    <name type="scientific">Anguilla anguilla</name>
    <name type="common">European freshwater eel</name>
    <name type="synonym">Muraena anguilla</name>
    <dbReference type="NCBI Taxonomy" id="7936"/>
    <lineage>
        <taxon>Eukaryota</taxon>
        <taxon>Metazoa</taxon>
        <taxon>Chordata</taxon>
        <taxon>Craniata</taxon>
        <taxon>Vertebrata</taxon>
        <taxon>Euteleostomi</taxon>
        <taxon>Actinopterygii</taxon>
        <taxon>Neopterygii</taxon>
        <taxon>Teleostei</taxon>
        <taxon>Anguilliformes</taxon>
        <taxon>Anguillidae</taxon>
        <taxon>Anguilla</taxon>
    </lineage>
</organism>
<sequence length="86" mass="9091">MTCTTTPMPDTASLSTAFSIACEMVSNRSSGSMSGSQRDSHMPYICSEQVPLTTKSSVTIGQPIRSREQMNGSKVLGSRPAITGSM</sequence>
<evidence type="ECO:0000313" key="1">
    <source>
        <dbReference type="EMBL" id="JAH99389.1"/>
    </source>
</evidence>
<reference evidence="1" key="1">
    <citation type="submission" date="2014-11" db="EMBL/GenBank/DDBJ databases">
        <authorList>
            <person name="Amaro Gonzalez C."/>
        </authorList>
    </citation>
    <scope>NUCLEOTIDE SEQUENCE</scope>
</reference>
<protein>
    <submittedName>
        <fullName evidence="1">Uncharacterized protein</fullName>
    </submittedName>
</protein>
<name>A0A0E9X9W4_ANGAN</name>